<dbReference type="EMBL" id="BMAV01028027">
    <property type="protein sequence ID" value="GFS64346.1"/>
    <property type="molecule type" value="Genomic_DNA"/>
</dbReference>
<accession>A0A8X6MLH6</accession>
<evidence type="ECO:0000313" key="2">
    <source>
        <dbReference type="EMBL" id="GFS64346.1"/>
    </source>
</evidence>
<dbReference type="AlphaFoldDB" id="A0A8X6MLH6"/>
<proteinExistence type="predicted"/>
<evidence type="ECO:0000313" key="3">
    <source>
        <dbReference type="Proteomes" id="UP000886998"/>
    </source>
</evidence>
<evidence type="ECO:0000256" key="1">
    <source>
        <dbReference type="SAM" id="MobiDB-lite"/>
    </source>
</evidence>
<feature type="region of interest" description="Disordered" evidence="1">
    <location>
        <begin position="1"/>
        <end position="38"/>
    </location>
</feature>
<gene>
    <name evidence="2" type="ORF">TNIN_430291</name>
</gene>
<keyword evidence="3" id="KW-1185">Reference proteome</keyword>
<name>A0A8X6MLH6_9ARAC</name>
<dbReference type="Proteomes" id="UP000886998">
    <property type="component" value="Unassembled WGS sequence"/>
</dbReference>
<organism evidence="2 3">
    <name type="scientific">Trichonephila inaurata madagascariensis</name>
    <dbReference type="NCBI Taxonomy" id="2747483"/>
    <lineage>
        <taxon>Eukaryota</taxon>
        <taxon>Metazoa</taxon>
        <taxon>Ecdysozoa</taxon>
        <taxon>Arthropoda</taxon>
        <taxon>Chelicerata</taxon>
        <taxon>Arachnida</taxon>
        <taxon>Araneae</taxon>
        <taxon>Araneomorphae</taxon>
        <taxon>Entelegynae</taxon>
        <taxon>Araneoidea</taxon>
        <taxon>Nephilidae</taxon>
        <taxon>Trichonephila</taxon>
        <taxon>Trichonephila inaurata</taxon>
    </lineage>
</organism>
<sequence length="132" mass="14917">MPGGTSSAHVVTPTLRPHWSSHTPARRQVFPGDPQPCGEPELEWVPSDPGLLPFVCRGKNTPDPIENRSKRGALIDYPHHHRAGFRLRGVQPFSYRMVASRHRRHHRAQYQMSQPTVPLVLGKFDRSDDPSS</sequence>
<comment type="caution">
    <text evidence="2">The sequence shown here is derived from an EMBL/GenBank/DDBJ whole genome shotgun (WGS) entry which is preliminary data.</text>
</comment>
<reference evidence="2" key="1">
    <citation type="submission" date="2020-08" db="EMBL/GenBank/DDBJ databases">
        <title>Multicomponent nature underlies the extraordinary mechanical properties of spider dragline silk.</title>
        <authorList>
            <person name="Kono N."/>
            <person name="Nakamura H."/>
            <person name="Mori M."/>
            <person name="Yoshida Y."/>
            <person name="Ohtoshi R."/>
            <person name="Malay A.D."/>
            <person name="Moran D.A.P."/>
            <person name="Tomita M."/>
            <person name="Numata K."/>
            <person name="Arakawa K."/>
        </authorList>
    </citation>
    <scope>NUCLEOTIDE SEQUENCE</scope>
</reference>
<protein>
    <submittedName>
        <fullName evidence="2">Uncharacterized protein</fullName>
    </submittedName>
</protein>